<reference evidence="2 3" key="1">
    <citation type="journal article" date="2013" name="Curr. Biol.">
        <title>The Genome of the Foraminiferan Reticulomyxa filosa.</title>
        <authorList>
            <person name="Glockner G."/>
            <person name="Hulsmann N."/>
            <person name="Schleicher M."/>
            <person name="Noegel A.A."/>
            <person name="Eichinger L."/>
            <person name="Gallinger C."/>
            <person name="Pawlowski J."/>
            <person name="Sierra R."/>
            <person name="Euteneuer U."/>
            <person name="Pillet L."/>
            <person name="Moustafa A."/>
            <person name="Platzer M."/>
            <person name="Groth M."/>
            <person name="Szafranski K."/>
            <person name="Schliwa M."/>
        </authorList>
    </citation>
    <scope>NUCLEOTIDE SEQUENCE [LARGE SCALE GENOMIC DNA]</scope>
</reference>
<sequence>MALSEPKTKTNWKEQILFFKNKKTNFMTEISTIPNKYQNSSSSSQSKTDCDLDDSSEDELVGTHSRWRSHATIRANEVDKRDETSDATQSFHESEELDKNKKSEKDSSNKQVKTVKEAMEQIHMIIGSEQEKGGKLYQEDSMSTFCSPDLSVIMASIFDGHGGLNGQLASSISAKMTKEYFEQVFFF</sequence>
<dbReference type="OrthoDB" id="10264738at2759"/>
<accession>X6MK78</accession>
<organism evidence="2 3">
    <name type="scientific">Reticulomyxa filosa</name>
    <dbReference type="NCBI Taxonomy" id="46433"/>
    <lineage>
        <taxon>Eukaryota</taxon>
        <taxon>Sar</taxon>
        <taxon>Rhizaria</taxon>
        <taxon>Retaria</taxon>
        <taxon>Foraminifera</taxon>
        <taxon>Monothalamids</taxon>
        <taxon>Reticulomyxidae</taxon>
        <taxon>Reticulomyxa</taxon>
    </lineage>
</organism>
<dbReference type="InterPro" id="IPR036457">
    <property type="entry name" value="PPM-type-like_dom_sf"/>
</dbReference>
<proteinExistence type="predicted"/>
<feature type="compositionally biased region" description="Basic and acidic residues" evidence="1">
    <location>
        <begin position="92"/>
        <end position="111"/>
    </location>
</feature>
<evidence type="ECO:0000256" key="1">
    <source>
        <dbReference type="SAM" id="MobiDB-lite"/>
    </source>
</evidence>
<gene>
    <name evidence="2" type="ORF">RFI_23303</name>
</gene>
<name>X6MK78_RETFI</name>
<feature type="region of interest" description="Disordered" evidence="1">
    <location>
        <begin position="77"/>
        <end position="111"/>
    </location>
</feature>
<dbReference type="Proteomes" id="UP000023152">
    <property type="component" value="Unassembled WGS sequence"/>
</dbReference>
<evidence type="ECO:0000313" key="2">
    <source>
        <dbReference type="EMBL" id="ETO14066.1"/>
    </source>
</evidence>
<feature type="region of interest" description="Disordered" evidence="1">
    <location>
        <begin position="33"/>
        <end position="65"/>
    </location>
</feature>
<dbReference type="EMBL" id="ASPP01020235">
    <property type="protein sequence ID" value="ETO14066.1"/>
    <property type="molecule type" value="Genomic_DNA"/>
</dbReference>
<dbReference type="SUPFAM" id="SSF81606">
    <property type="entry name" value="PP2C-like"/>
    <property type="match status" value="1"/>
</dbReference>
<keyword evidence="3" id="KW-1185">Reference proteome</keyword>
<evidence type="ECO:0000313" key="3">
    <source>
        <dbReference type="Proteomes" id="UP000023152"/>
    </source>
</evidence>
<evidence type="ECO:0008006" key="4">
    <source>
        <dbReference type="Google" id="ProtNLM"/>
    </source>
</evidence>
<comment type="caution">
    <text evidence="2">The sequence shown here is derived from an EMBL/GenBank/DDBJ whole genome shotgun (WGS) entry which is preliminary data.</text>
</comment>
<dbReference type="Gene3D" id="3.60.40.10">
    <property type="entry name" value="PPM-type phosphatase domain"/>
    <property type="match status" value="1"/>
</dbReference>
<dbReference type="AlphaFoldDB" id="X6MK78"/>
<protein>
    <recommendedName>
        <fullName evidence="4">PPM-type phosphatase domain-containing protein</fullName>
    </recommendedName>
</protein>
<feature type="compositionally biased region" description="Acidic residues" evidence="1">
    <location>
        <begin position="51"/>
        <end position="60"/>
    </location>
</feature>